<dbReference type="PANTHER" id="PTHR11266">
    <property type="entry name" value="PEROXISOMAL MEMBRANE PROTEIN 2, PXMP2 MPV17"/>
    <property type="match status" value="1"/>
</dbReference>
<keyword evidence="5 6" id="KW-0472">Membrane</keyword>
<accession>A0A1X7VKD0</accession>
<evidence type="ECO:0000256" key="3">
    <source>
        <dbReference type="ARBA" id="ARBA00022692"/>
    </source>
</evidence>
<feature type="transmembrane region" description="Helical" evidence="6">
    <location>
        <begin position="189"/>
        <end position="208"/>
    </location>
</feature>
<sequence>MASFFQGGGRVVAVFLRRGAQTPLRTQSRRFSPMAWYNSQLEKAPVITKSITSGILFGLGDVIGQFILPEENGKLNFARVGRAAVFGSLILGPLAHLHFNFLEYMVVKRLALTGTRMAFLKMFFDQFTYWAISINTIYLFTLPKLEGKTNDQAMDNVRARIWPTMKANWCLWPIAQLINFKLIPVAHQLNFVLIVSLGWASYLSFAGGKMQKE</sequence>
<dbReference type="GO" id="GO:0005737">
    <property type="term" value="C:cytoplasm"/>
    <property type="evidence" value="ECO:0007669"/>
    <property type="project" value="TreeGrafter"/>
</dbReference>
<dbReference type="InterPro" id="IPR007248">
    <property type="entry name" value="Mpv17_PMP22"/>
</dbReference>
<proteinExistence type="inferred from homology"/>
<dbReference type="EnsemblMetazoa" id="XM_003383994.2">
    <property type="protein sequence ID" value="XP_003384042.1"/>
    <property type="gene ID" value="LOC100634801"/>
</dbReference>
<dbReference type="AlphaFoldDB" id="A0A1X7VKD0"/>
<comment type="subcellular location">
    <subcellularLocation>
        <location evidence="1">Membrane</location>
        <topology evidence="1">Multi-pass membrane protein</topology>
    </subcellularLocation>
</comment>
<evidence type="ECO:0000256" key="5">
    <source>
        <dbReference type="ARBA" id="ARBA00023136"/>
    </source>
</evidence>
<reference evidence="8" key="1">
    <citation type="journal article" date="2010" name="Nature">
        <title>The Amphimedon queenslandica genome and the evolution of animal complexity.</title>
        <authorList>
            <person name="Srivastava M."/>
            <person name="Simakov O."/>
            <person name="Chapman J."/>
            <person name="Fahey B."/>
            <person name="Gauthier M.E."/>
            <person name="Mitros T."/>
            <person name="Richards G.S."/>
            <person name="Conaco C."/>
            <person name="Dacre M."/>
            <person name="Hellsten U."/>
            <person name="Larroux C."/>
            <person name="Putnam N.H."/>
            <person name="Stanke M."/>
            <person name="Adamska M."/>
            <person name="Darling A."/>
            <person name="Degnan S.M."/>
            <person name="Oakley T.H."/>
            <person name="Plachetzki D.C."/>
            <person name="Zhai Y."/>
            <person name="Adamski M."/>
            <person name="Calcino A."/>
            <person name="Cummins S.F."/>
            <person name="Goodstein D.M."/>
            <person name="Harris C."/>
            <person name="Jackson D.J."/>
            <person name="Leys S.P."/>
            <person name="Shu S."/>
            <person name="Woodcroft B.J."/>
            <person name="Vervoort M."/>
            <person name="Kosik K.S."/>
            <person name="Manning G."/>
            <person name="Degnan B.M."/>
            <person name="Rokhsar D.S."/>
        </authorList>
    </citation>
    <scope>NUCLEOTIDE SEQUENCE [LARGE SCALE GENOMIC DNA]</scope>
</reference>
<evidence type="ECO:0000313" key="7">
    <source>
        <dbReference type="EnsemblMetazoa" id="Aqu2.1.39918_001"/>
    </source>
</evidence>
<dbReference type="GO" id="GO:0016020">
    <property type="term" value="C:membrane"/>
    <property type="evidence" value="ECO:0007669"/>
    <property type="project" value="UniProtKB-SubCell"/>
</dbReference>
<dbReference type="EnsemblMetazoa" id="Aqu2.1.39918_001">
    <property type="protein sequence ID" value="Aqu2.1.39918_001"/>
    <property type="gene ID" value="Aqu2.1.39918"/>
</dbReference>
<dbReference type="InParanoid" id="A0A1X7VKD0"/>
<reference evidence="7" key="2">
    <citation type="submission" date="2017-05" db="UniProtKB">
        <authorList>
            <consortium name="EnsemblMetazoa"/>
        </authorList>
    </citation>
    <scope>IDENTIFICATION</scope>
</reference>
<keyword evidence="8" id="KW-1185">Reference proteome</keyword>
<gene>
    <name evidence="7" type="primary">100634801</name>
</gene>
<evidence type="ECO:0008006" key="9">
    <source>
        <dbReference type="Google" id="ProtNLM"/>
    </source>
</evidence>
<evidence type="ECO:0000256" key="6">
    <source>
        <dbReference type="RuleBase" id="RU363053"/>
    </source>
</evidence>
<dbReference type="OMA" id="FYFGMSL"/>
<feature type="transmembrane region" description="Helical" evidence="6">
    <location>
        <begin position="127"/>
        <end position="145"/>
    </location>
</feature>
<protein>
    <recommendedName>
        <fullName evidence="9">Mpv17-like protein</fullName>
    </recommendedName>
</protein>
<evidence type="ECO:0000256" key="2">
    <source>
        <dbReference type="ARBA" id="ARBA00006824"/>
    </source>
</evidence>
<feature type="transmembrane region" description="Helical" evidence="6">
    <location>
        <begin position="83"/>
        <end position="107"/>
    </location>
</feature>
<evidence type="ECO:0000256" key="1">
    <source>
        <dbReference type="ARBA" id="ARBA00004141"/>
    </source>
</evidence>
<evidence type="ECO:0000313" key="8">
    <source>
        <dbReference type="Proteomes" id="UP000007879"/>
    </source>
</evidence>
<organism evidence="7">
    <name type="scientific">Amphimedon queenslandica</name>
    <name type="common">Sponge</name>
    <dbReference type="NCBI Taxonomy" id="400682"/>
    <lineage>
        <taxon>Eukaryota</taxon>
        <taxon>Metazoa</taxon>
        <taxon>Porifera</taxon>
        <taxon>Demospongiae</taxon>
        <taxon>Heteroscleromorpha</taxon>
        <taxon>Haplosclerida</taxon>
        <taxon>Niphatidae</taxon>
        <taxon>Amphimedon</taxon>
    </lineage>
</organism>
<dbReference type="Proteomes" id="UP000007879">
    <property type="component" value="Unassembled WGS sequence"/>
</dbReference>
<keyword evidence="4 6" id="KW-1133">Transmembrane helix</keyword>
<dbReference type="KEGG" id="aqu:100634801"/>
<dbReference type="STRING" id="400682.A0A1X7VKD0"/>
<name>A0A1X7VKD0_AMPQE</name>
<dbReference type="PANTHER" id="PTHR11266:SF104">
    <property type="entry name" value="MPV17-LIKE PROTEIN"/>
    <property type="match status" value="1"/>
</dbReference>
<evidence type="ECO:0000256" key="4">
    <source>
        <dbReference type="ARBA" id="ARBA00022989"/>
    </source>
</evidence>
<dbReference type="OrthoDB" id="860at2759"/>
<dbReference type="Pfam" id="PF04117">
    <property type="entry name" value="Mpv17_PMP22"/>
    <property type="match status" value="1"/>
</dbReference>
<keyword evidence="3 6" id="KW-0812">Transmembrane</keyword>
<dbReference type="eggNOG" id="KOG1944">
    <property type="taxonomic scope" value="Eukaryota"/>
</dbReference>
<comment type="similarity">
    <text evidence="2 6">Belongs to the peroxisomal membrane protein PXMP2/4 family.</text>
</comment>